<dbReference type="EMBL" id="JAUUTY010000002">
    <property type="protein sequence ID" value="KAK1677130.1"/>
    <property type="molecule type" value="Genomic_DNA"/>
</dbReference>
<name>A0AAD8WQP3_LOLMU</name>
<evidence type="ECO:0000259" key="1">
    <source>
        <dbReference type="Pfam" id="PF13966"/>
    </source>
</evidence>
<comment type="caution">
    <text evidence="2">The sequence shown here is derived from an EMBL/GenBank/DDBJ whole genome shotgun (WGS) entry which is preliminary data.</text>
</comment>
<keyword evidence="3" id="KW-1185">Reference proteome</keyword>
<protein>
    <recommendedName>
        <fullName evidence="1">Reverse transcriptase zinc-binding domain-containing protein</fullName>
    </recommendedName>
</protein>
<proteinExistence type="predicted"/>
<gene>
    <name evidence="2" type="ORF">QYE76_037978</name>
</gene>
<evidence type="ECO:0000313" key="3">
    <source>
        <dbReference type="Proteomes" id="UP001231189"/>
    </source>
</evidence>
<reference evidence="2" key="1">
    <citation type="submission" date="2023-07" db="EMBL/GenBank/DDBJ databases">
        <title>A chromosome-level genome assembly of Lolium multiflorum.</title>
        <authorList>
            <person name="Chen Y."/>
            <person name="Copetti D."/>
            <person name="Kolliker R."/>
            <person name="Studer B."/>
        </authorList>
    </citation>
    <scope>NUCLEOTIDE SEQUENCE</scope>
    <source>
        <strain evidence="2">02402/16</strain>
        <tissue evidence="2">Leaf</tissue>
    </source>
</reference>
<dbReference type="InterPro" id="IPR026960">
    <property type="entry name" value="RVT-Znf"/>
</dbReference>
<sequence length="118" mass="13634">MALSKNMLNTRALLAHKTIIDDSSCPRCNNIAEDRDHLFITCPAASEMWSTIGMPTISFDQDDLWTHNRHTMLHPDICSFAMTTIMWRIWDARDSLIFRQQNTPCNLIITRIIEDLAL</sequence>
<organism evidence="2 3">
    <name type="scientific">Lolium multiflorum</name>
    <name type="common">Italian ryegrass</name>
    <name type="synonym">Lolium perenne subsp. multiflorum</name>
    <dbReference type="NCBI Taxonomy" id="4521"/>
    <lineage>
        <taxon>Eukaryota</taxon>
        <taxon>Viridiplantae</taxon>
        <taxon>Streptophyta</taxon>
        <taxon>Embryophyta</taxon>
        <taxon>Tracheophyta</taxon>
        <taxon>Spermatophyta</taxon>
        <taxon>Magnoliopsida</taxon>
        <taxon>Liliopsida</taxon>
        <taxon>Poales</taxon>
        <taxon>Poaceae</taxon>
        <taxon>BOP clade</taxon>
        <taxon>Pooideae</taxon>
        <taxon>Poodae</taxon>
        <taxon>Poeae</taxon>
        <taxon>Poeae Chloroplast Group 2 (Poeae type)</taxon>
        <taxon>Loliodinae</taxon>
        <taxon>Loliinae</taxon>
        <taxon>Lolium</taxon>
    </lineage>
</organism>
<evidence type="ECO:0000313" key="2">
    <source>
        <dbReference type="EMBL" id="KAK1677130.1"/>
    </source>
</evidence>
<dbReference type="AlphaFoldDB" id="A0AAD8WQP3"/>
<dbReference type="Proteomes" id="UP001231189">
    <property type="component" value="Unassembled WGS sequence"/>
</dbReference>
<accession>A0AAD8WQP3</accession>
<dbReference type="Pfam" id="PF13966">
    <property type="entry name" value="zf-RVT"/>
    <property type="match status" value="1"/>
</dbReference>
<feature type="domain" description="Reverse transcriptase zinc-binding" evidence="1">
    <location>
        <begin position="4"/>
        <end position="49"/>
    </location>
</feature>